<keyword evidence="3" id="KW-0472">Membrane</keyword>
<evidence type="ECO:0000259" key="6">
    <source>
        <dbReference type="Pfam" id="PF03717"/>
    </source>
</evidence>
<dbReference type="HOGENOM" id="CLU_009289_6_4_7"/>
<comment type="subcellular location">
    <subcellularLocation>
        <location evidence="1">Membrane</location>
    </subcellularLocation>
</comment>
<dbReference type="Gene3D" id="3.90.1310.10">
    <property type="entry name" value="Penicillin-binding protein 2a (Domain 2)"/>
    <property type="match status" value="1"/>
</dbReference>
<evidence type="ECO:0000256" key="2">
    <source>
        <dbReference type="ARBA" id="ARBA00022645"/>
    </source>
</evidence>
<evidence type="ECO:0000256" key="4">
    <source>
        <dbReference type="SAM" id="MobiDB-lite"/>
    </source>
</evidence>
<dbReference type="KEGG" id="nsa:Nitsa_1580"/>
<dbReference type="EMBL" id="CP002452">
    <property type="protein sequence ID" value="ADV46828.1"/>
    <property type="molecule type" value="Genomic_DNA"/>
</dbReference>
<evidence type="ECO:0000256" key="3">
    <source>
        <dbReference type="ARBA" id="ARBA00023136"/>
    </source>
</evidence>
<reference evidence="8" key="2">
    <citation type="submission" date="2011-01" db="EMBL/GenBank/DDBJ databases">
        <title>The complete genome of Nitratifractor salsuginis DSM 16511.</title>
        <authorList>
            <consortium name="US DOE Joint Genome Institute (JGI-PGF)"/>
            <person name="Lucas S."/>
            <person name="Copeland A."/>
            <person name="Lapidus A."/>
            <person name="Bruce D."/>
            <person name="Goodwin L."/>
            <person name="Pitluck S."/>
            <person name="Kyrpides N."/>
            <person name="Mavromatis K."/>
            <person name="Ivanova N."/>
            <person name="Mikhailova N."/>
            <person name="Zeytun A."/>
            <person name="Detter J.C."/>
            <person name="Tapia R."/>
            <person name="Han C."/>
            <person name="Land M."/>
            <person name="Hauser L."/>
            <person name="Markowitz V."/>
            <person name="Cheng J.-F."/>
            <person name="Hugenholtz P."/>
            <person name="Woyke T."/>
            <person name="Wu D."/>
            <person name="Tindall B."/>
            <person name="Schuetze A."/>
            <person name="Brambilla E."/>
            <person name="Klenk H.-P."/>
            <person name="Eisen J.A."/>
        </authorList>
    </citation>
    <scope>NUCLEOTIDE SEQUENCE [LARGE SCALE GENOMIC DNA]</scope>
    <source>
        <strain evidence="8">DSM 16511 / JCM 12458 / E9I37-1</strain>
    </source>
</reference>
<dbReference type="AlphaFoldDB" id="E6X0H8"/>
<feature type="domain" description="Penicillin-binding protein dimerisation" evidence="6">
    <location>
        <begin position="52"/>
        <end position="234"/>
    </location>
</feature>
<dbReference type="Gene3D" id="3.40.710.10">
    <property type="entry name" value="DD-peptidase/beta-lactamase superfamily"/>
    <property type="match status" value="1"/>
</dbReference>
<feature type="compositionally biased region" description="Basic residues" evidence="4">
    <location>
        <begin position="641"/>
        <end position="660"/>
    </location>
</feature>
<dbReference type="Pfam" id="PF03717">
    <property type="entry name" value="PBP_dimer"/>
    <property type="match status" value="1"/>
</dbReference>
<dbReference type="PANTHER" id="PTHR30627">
    <property type="entry name" value="PEPTIDOGLYCAN D,D-TRANSPEPTIDASE"/>
    <property type="match status" value="1"/>
</dbReference>
<dbReference type="InterPro" id="IPR005311">
    <property type="entry name" value="PBP_dimer"/>
</dbReference>
<sequence>MGNKRIFTTRSTKLLILFIMAVVLIAGFLSAVLRIQERPRKMPPHTSVIHDRALRGAILSREGYTISRSNKTYEATVHARSIDPEKKELFIRLFAIYSGLSEKEVRQAFLDKKGHPKKGFVVLSKEIDASTAIQLKYLAYQLRRLHVFRSFPNKRGVQVLYGLDILENGEEREFQLKDTLTPVIGYVRSRNVGRYRKIYGVKGLEKRYEPYLNKTQDGLVRGMRDVIGTIIRNKSSLRIPRRDGYNLHLNVSLALQKYVEATLDRMKEETGAKEIIAAVMESRSGKLLTLASSERYDPAHITQADIPKLNAKFTEYPYEPGSVIKPLTLAIALDKNRVTPDTVINTYNGGPFHISKHQTITDDEAYDSLSATDIIVHSSNIGISQIAWRLSGAEFHKGLSAFGLGRRTGIDLSRELPGRIKPARLLERKPHEANQAYGYGMHATFVQLLRAHNAFNNGGLLVTPRIVDSVTDASGKKYRIDTPAPHRIIKPHTARQLHRILEKVVSEGTGVAAQYPGLDIGGKTGTAHITEHGHYVKKYNSSFYGFANDDKGHRYEIGVLVIQASKYHKYFAAQSAVPTFKAIVDDMVELGYLHPNLTPEQREAMLAKEKKRRAAARKKQQERTRQIKELLRRQREQMRRQERKNHTAPRHRRPAPIPARVHHKPRVYTPAPIPRRRTPHEALPDMF</sequence>
<keyword evidence="2" id="KW-0645">Protease</keyword>
<reference evidence="7 8" key="1">
    <citation type="journal article" date="2011" name="Stand. Genomic Sci.">
        <title>Complete genome sequence of Nitratifractor salsuginis type strain (E9I37-1).</title>
        <authorList>
            <person name="Anderson I."/>
            <person name="Sikorski J."/>
            <person name="Zeytun A."/>
            <person name="Nolan M."/>
            <person name="Lapidus A."/>
            <person name="Lucas S."/>
            <person name="Hammon N."/>
            <person name="Deshpande S."/>
            <person name="Cheng J.F."/>
            <person name="Tapia R."/>
            <person name="Han C."/>
            <person name="Goodwin L."/>
            <person name="Pitluck S."/>
            <person name="Liolios K."/>
            <person name="Pagani I."/>
            <person name="Ivanova N."/>
            <person name="Huntemann M."/>
            <person name="Mavromatis K."/>
            <person name="Ovchinikova G."/>
            <person name="Pati A."/>
            <person name="Chen A."/>
            <person name="Palaniappan K."/>
            <person name="Land M."/>
            <person name="Hauser L."/>
            <person name="Brambilla E.M."/>
            <person name="Ngatchou-Djao O.D."/>
            <person name="Rohde M."/>
            <person name="Tindall B.J."/>
            <person name="Goker M."/>
            <person name="Detter J.C."/>
            <person name="Woyke T."/>
            <person name="Bristow J."/>
            <person name="Eisen J.A."/>
            <person name="Markowitz V."/>
            <person name="Hugenholtz P."/>
            <person name="Klenk H.P."/>
            <person name="Kyrpides N.C."/>
        </authorList>
    </citation>
    <scope>NUCLEOTIDE SEQUENCE [LARGE SCALE GENOMIC DNA]</scope>
    <source>
        <strain evidence="8">DSM 16511 / JCM 12458 / E9I37-1</strain>
    </source>
</reference>
<keyword evidence="2" id="KW-0378">Hydrolase</keyword>
<feature type="domain" description="Penicillin-binding protein transpeptidase" evidence="5">
    <location>
        <begin position="276"/>
        <end position="584"/>
    </location>
</feature>
<keyword evidence="7" id="KW-0808">Transferase</keyword>
<proteinExistence type="predicted"/>
<keyword evidence="7" id="KW-0328">Glycosyltransferase</keyword>
<dbReference type="GO" id="GO:0004180">
    <property type="term" value="F:carboxypeptidase activity"/>
    <property type="evidence" value="ECO:0007669"/>
    <property type="project" value="UniProtKB-KW"/>
</dbReference>
<dbReference type="InterPro" id="IPR001460">
    <property type="entry name" value="PCN-bd_Tpept"/>
</dbReference>
<dbReference type="InterPro" id="IPR050515">
    <property type="entry name" value="Beta-lactam/transpept"/>
</dbReference>
<name>E6X0H8_NITSE</name>
<evidence type="ECO:0000256" key="1">
    <source>
        <dbReference type="ARBA" id="ARBA00004370"/>
    </source>
</evidence>
<accession>E6X0H8</accession>
<dbReference type="Proteomes" id="UP000008633">
    <property type="component" value="Chromosome"/>
</dbReference>
<dbReference type="GO" id="GO:0071555">
    <property type="term" value="P:cell wall organization"/>
    <property type="evidence" value="ECO:0007669"/>
    <property type="project" value="TreeGrafter"/>
</dbReference>
<gene>
    <name evidence="7" type="ordered locus">Nitsa_1580</name>
</gene>
<evidence type="ECO:0000313" key="8">
    <source>
        <dbReference type="Proteomes" id="UP000008633"/>
    </source>
</evidence>
<dbReference type="SUPFAM" id="SSF56601">
    <property type="entry name" value="beta-lactamase/transpeptidase-like"/>
    <property type="match status" value="1"/>
</dbReference>
<keyword evidence="8" id="KW-1185">Reference proteome</keyword>
<feature type="region of interest" description="Disordered" evidence="4">
    <location>
        <begin position="635"/>
        <end position="660"/>
    </location>
</feature>
<dbReference type="InterPro" id="IPR036138">
    <property type="entry name" value="PBP_dimer_sf"/>
</dbReference>
<evidence type="ECO:0000313" key="7">
    <source>
        <dbReference type="EMBL" id="ADV46828.1"/>
    </source>
</evidence>
<dbReference type="SUPFAM" id="SSF56519">
    <property type="entry name" value="Penicillin binding protein dimerisation domain"/>
    <property type="match status" value="1"/>
</dbReference>
<dbReference type="Pfam" id="PF00905">
    <property type="entry name" value="Transpeptidase"/>
    <property type="match status" value="1"/>
</dbReference>
<dbReference type="PANTHER" id="PTHR30627:SF1">
    <property type="entry name" value="PEPTIDOGLYCAN D,D-TRANSPEPTIDASE FTSI"/>
    <property type="match status" value="1"/>
</dbReference>
<dbReference type="Gene3D" id="3.30.450.330">
    <property type="match status" value="1"/>
</dbReference>
<dbReference type="EC" id="2.4.1.129" evidence="7"/>
<dbReference type="InterPro" id="IPR012338">
    <property type="entry name" value="Beta-lactam/transpept-like"/>
</dbReference>
<dbReference type="GO" id="GO:0016757">
    <property type="term" value="F:glycosyltransferase activity"/>
    <property type="evidence" value="ECO:0007669"/>
    <property type="project" value="UniProtKB-KW"/>
</dbReference>
<organism evidence="7 8">
    <name type="scientific">Nitratifractor salsuginis (strain DSM 16511 / JCM 12458 / E9I37-1)</name>
    <dbReference type="NCBI Taxonomy" id="749222"/>
    <lineage>
        <taxon>Bacteria</taxon>
        <taxon>Pseudomonadati</taxon>
        <taxon>Campylobacterota</taxon>
        <taxon>Epsilonproteobacteria</taxon>
        <taxon>Campylobacterales</taxon>
        <taxon>Sulfurovaceae</taxon>
        <taxon>Nitratifractor</taxon>
    </lineage>
</organism>
<dbReference type="STRING" id="749222.Nitsa_1580"/>
<dbReference type="eggNOG" id="COG0768">
    <property type="taxonomic scope" value="Bacteria"/>
</dbReference>
<dbReference type="GO" id="GO:0008658">
    <property type="term" value="F:penicillin binding"/>
    <property type="evidence" value="ECO:0007669"/>
    <property type="project" value="InterPro"/>
</dbReference>
<protein>
    <submittedName>
        <fullName evidence="7">Peptidoglycan glycosyltransferase</fullName>
        <ecNumber evidence="7">2.4.1.129</ecNumber>
    </submittedName>
</protein>
<evidence type="ECO:0000259" key="5">
    <source>
        <dbReference type="Pfam" id="PF00905"/>
    </source>
</evidence>
<dbReference type="GO" id="GO:0005886">
    <property type="term" value="C:plasma membrane"/>
    <property type="evidence" value="ECO:0007669"/>
    <property type="project" value="TreeGrafter"/>
</dbReference>
<keyword evidence="2" id="KW-0121">Carboxypeptidase</keyword>
<dbReference type="OrthoDB" id="9789078at2"/>